<accession>A0A4Z0GL73</accession>
<dbReference type="RefSeq" id="WP_135348912.1">
    <property type="nucleotide sequence ID" value="NZ_SRJD01000012.1"/>
</dbReference>
<feature type="transmembrane region" description="Helical" evidence="9">
    <location>
        <begin position="12"/>
        <end position="31"/>
    </location>
</feature>
<keyword evidence="2" id="KW-1003">Cell membrane</keyword>
<evidence type="ECO:0000256" key="5">
    <source>
        <dbReference type="ARBA" id="ARBA00022692"/>
    </source>
</evidence>
<dbReference type="InterPro" id="IPR050297">
    <property type="entry name" value="LipidA_mod_glycosyltrf_83"/>
</dbReference>
<dbReference type="PANTHER" id="PTHR33908:SF3">
    <property type="entry name" value="UNDECAPRENYL PHOSPHATE-ALPHA-4-AMINO-4-DEOXY-L-ARABINOSE ARABINOSYL TRANSFERASE"/>
    <property type="match status" value="1"/>
</dbReference>
<evidence type="ECO:0000256" key="3">
    <source>
        <dbReference type="ARBA" id="ARBA00022676"/>
    </source>
</evidence>
<dbReference type="InterPro" id="IPR038731">
    <property type="entry name" value="RgtA/B/C-like"/>
</dbReference>
<organism evidence="12 13">
    <name type="scientific">Sporolactobacillus shoreae</name>
    <dbReference type="NCBI Taxonomy" id="1465501"/>
    <lineage>
        <taxon>Bacteria</taxon>
        <taxon>Bacillati</taxon>
        <taxon>Bacillota</taxon>
        <taxon>Bacilli</taxon>
        <taxon>Bacillales</taxon>
        <taxon>Sporolactobacillaceae</taxon>
        <taxon>Sporolactobacillus</taxon>
    </lineage>
</organism>
<evidence type="ECO:0000256" key="2">
    <source>
        <dbReference type="ARBA" id="ARBA00022475"/>
    </source>
</evidence>
<feature type="transmembrane region" description="Helical" evidence="9">
    <location>
        <begin position="163"/>
        <end position="194"/>
    </location>
</feature>
<protein>
    <submittedName>
        <fullName evidence="12">Glycosyltransferase family 39 protein</fullName>
    </submittedName>
</protein>
<feature type="transmembrane region" description="Helical" evidence="9">
    <location>
        <begin position="51"/>
        <end position="73"/>
    </location>
</feature>
<evidence type="ECO:0000256" key="8">
    <source>
        <dbReference type="SAM" id="MobiDB-lite"/>
    </source>
</evidence>
<feature type="compositionally biased region" description="Low complexity" evidence="8">
    <location>
        <begin position="281"/>
        <end position="298"/>
    </location>
</feature>
<dbReference type="PANTHER" id="PTHR33908">
    <property type="entry name" value="MANNOSYLTRANSFERASE YKCB-RELATED"/>
    <property type="match status" value="1"/>
</dbReference>
<keyword evidence="7 9" id="KW-0472">Membrane</keyword>
<dbReference type="OrthoDB" id="9810398at2"/>
<name>A0A4Z0GL73_9BACL</name>
<reference evidence="12 13" key="1">
    <citation type="journal article" date="2015" name="Int. J. Syst. Evol. Microbiol.">
        <title>Sporolactobacillus shoreae sp. nov. and Sporolactobacillus spathodeae sp. nov., two spore-forming lactic acid bacteria isolated from tree barks in Thailand.</title>
        <authorList>
            <person name="Thamacharoensuk T."/>
            <person name="Kitahara M."/>
            <person name="Ohkuma M."/>
            <person name="Thongchul N."/>
            <person name="Tanasupawat S."/>
        </authorList>
    </citation>
    <scope>NUCLEOTIDE SEQUENCE [LARGE SCALE GENOMIC DNA]</scope>
    <source>
        <strain evidence="12 13">BK92</strain>
    </source>
</reference>
<keyword evidence="3" id="KW-0328">Glycosyltransferase</keyword>
<feature type="transmembrane region" description="Helical" evidence="9">
    <location>
        <begin position="375"/>
        <end position="396"/>
    </location>
</feature>
<feature type="transmembrane region" description="Helical" evidence="9">
    <location>
        <begin position="206"/>
        <end position="225"/>
    </location>
</feature>
<dbReference type="Pfam" id="PF24878">
    <property type="entry name" value="YkcB_C"/>
    <property type="match status" value="1"/>
</dbReference>
<feature type="domain" description="Putative mannosyltransferase YkcA/B-like C-terminal" evidence="11">
    <location>
        <begin position="601"/>
        <end position="686"/>
    </location>
</feature>
<proteinExistence type="predicted"/>
<feature type="domain" description="Glycosyltransferase RgtA/B/C/D-like" evidence="10">
    <location>
        <begin position="65"/>
        <end position="223"/>
    </location>
</feature>
<evidence type="ECO:0000259" key="10">
    <source>
        <dbReference type="Pfam" id="PF13231"/>
    </source>
</evidence>
<feature type="transmembrane region" description="Helical" evidence="9">
    <location>
        <begin position="85"/>
        <end position="107"/>
    </location>
</feature>
<dbReference type="GO" id="GO:0009103">
    <property type="term" value="P:lipopolysaccharide biosynthetic process"/>
    <property type="evidence" value="ECO:0007669"/>
    <property type="project" value="UniProtKB-ARBA"/>
</dbReference>
<feature type="region of interest" description="Disordered" evidence="8">
    <location>
        <begin position="280"/>
        <end position="305"/>
    </location>
</feature>
<dbReference type="Pfam" id="PF13231">
    <property type="entry name" value="PMT_2"/>
    <property type="match status" value="1"/>
</dbReference>
<dbReference type="EMBL" id="SRJD01000012">
    <property type="protein sequence ID" value="TGA97703.1"/>
    <property type="molecule type" value="Genomic_DNA"/>
</dbReference>
<dbReference type="GO" id="GO:0005886">
    <property type="term" value="C:plasma membrane"/>
    <property type="evidence" value="ECO:0007669"/>
    <property type="project" value="UniProtKB-SubCell"/>
</dbReference>
<keyword evidence="13" id="KW-1185">Reference proteome</keyword>
<keyword evidence="6 9" id="KW-1133">Transmembrane helix</keyword>
<evidence type="ECO:0000256" key="9">
    <source>
        <dbReference type="SAM" id="Phobius"/>
    </source>
</evidence>
<comment type="subcellular location">
    <subcellularLocation>
        <location evidence="1">Cell membrane</location>
        <topology evidence="1">Multi-pass membrane protein</topology>
    </subcellularLocation>
</comment>
<feature type="transmembrane region" description="Helical" evidence="9">
    <location>
        <begin position="429"/>
        <end position="450"/>
    </location>
</feature>
<dbReference type="Proteomes" id="UP000298347">
    <property type="component" value="Unassembled WGS sequence"/>
</dbReference>
<dbReference type="AlphaFoldDB" id="A0A4Z0GL73"/>
<feature type="transmembrane region" description="Helical" evidence="9">
    <location>
        <begin position="113"/>
        <end position="133"/>
    </location>
</feature>
<dbReference type="InterPro" id="IPR056785">
    <property type="entry name" value="YkcA/B-like_C"/>
</dbReference>
<feature type="transmembrane region" description="Helical" evidence="9">
    <location>
        <begin position="344"/>
        <end position="363"/>
    </location>
</feature>
<dbReference type="GO" id="GO:0010041">
    <property type="term" value="P:response to iron(III) ion"/>
    <property type="evidence" value="ECO:0007669"/>
    <property type="project" value="TreeGrafter"/>
</dbReference>
<evidence type="ECO:0000256" key="4">
    <source>
        <dbReference type="ARBA" id="ARBA00022679"/>
    </source>
</evidence>
<sequence>MNRFKKWSIDYYFVGVAALSLILNFSFLNQAGTNEYYTVAVKSMMKNFHNFFYASFDPAGFITVDKPPVALWLQVLSAKIFGFSNFSVLLPEAAAGVISCMILYQMVKKKAGLLAAVISGAALALTPIFTTVARTNNVDSILILALMLAAGAVIKATDSGKVRWLIVSTLLVGIGFNVKMLEAFMVLPAIYLFYWLAMKVNWKKKILHLAVATIVLAVVSLSWAVTVDLIPASDRPYIGSSQTNSVLELAFGYNGISRLTGQHNTGSAAFTGNTANHLSRTGNTLSTETNGTGTENGTPPSLTNAGAGNTMPKFSQRGGQGGGMFGTGQAGPLRLFSAALSGQASWLLPFALFGLIGLVVDFIRRRKLTQEHTFAIFWLAWLVPAMAFFSVAGFFHQYYLSLMGPPIAALTGINASILWTYYLKERDFWTSLILPVAACMTLLFEALIFYQNSISAIWTTLTAAAGILSLVLGLGWRTGGQKLKRGLALAGLCALLLPPLYWTMPAVMNQTNSSIPSAGPVSTTAGAMGGGGQMTGHPMSFAGGTAGRTGTFSQNGENNKLSGEGFSQWRTGTAKQWMKTNNRITAGNFGSTMGTQENTKLLSYLEKHDHGQKYILAVQNAQSAYSIMLKTDYAVMAMGGFQGSDPAMNVAKLENMVKAGEVKYFLISSDRFGAQNSSVTAWIQKNCVKVPDNQWSTQNSGSQAGPGGQSVLYVYNG</sequence>
<evidence type="ECO:0000256" key="7">
    <source>
        <dbReference type="ARBA" id="ARBA00023136"/>
    </source>
</evidence>
<keyword evidence="5 9" id="KW-0812">Transmembrane</keyword>
<evidence type="ECO:0000256" key="6">
    <source>
        <dbReference type="ARBA" id="ARBA00022989"/>
    </source>
</evidence>
<feature type="transmembrane region" description="Helical" evidence="9">
    <location>
        <begin position="456"/>
        <end position="474"/>
    </location>
</feature>
<dbReference type="GO" id="GO:0016763">
    <property type="term" value="F:pentosyltransferase activity"/>
    <property type="evidence" value="ECO:0007669"/>
    <property type="project" value="TreeGrafter"/>
</dbReference>
<feature type="transmembrane region" description="Helical" evidence="9">
    <location>
        <begin position="402"/>
        <end position="422"/>
    </location>
</feature>
<evidence type="ECO:0000256" key="1">
    <source>
        <dbReference type="ARBA" id="ARBA00004651"/>
    </source>
</evidence>
<evidence type="ECO:0000313" key="12">
    <source>
        <dbReference type="EMBL" id="TGA97703.1"/>
    </source>
</evidence>
<evidence type="ECO:0000313" key="13">
    <source>
        <dbReference type="Proteomes" id="UP000298347"/>
    </source>
</evidence>
<feature type="transmembrane region" description="Helical" evidence="9">
    <location>
        <begin position="140"/>
        <end position="157"/>
    </location>
</feature>
<evidence type="ECO:0000259" key="11">
    <source>
        <dbReference type="Pfam" id="PF24878"/>
    </source>
</evidence>
<comment type="caution">
    <text evidence="12">The sequence shown here is derived from an EMBL/GenBank/DDBJ whole genome shotgun (WGS) entry which is preliminary data.</text>
</comment>
<feature type="transmembrane region" description="Helical" evidence="9">
    <location>
        <begin position="486"/>
        <end position="504"/>
    </location>
</feature>
<keyword evidence="4 12" id="KW-0808">Transferase</keyword>
<gene>
    <name evidence="12" type="ORF">E4665_11410</name>
</gene>